<evidence type="ECO:0000313" key="11">
    <source>
        <dbReference type="Proteomes" id="UP000215902"/>
    </source>
</evidence>
<dbReference type="PANTHER" id="PTHR10705">
    <property type="entry name" value="DOLICHYL-DIPHOSPHOOLIGOSACCHARIDE--PROTEIN GLYCOSYLTRANSFERASE SUBUNIT DAD1"/>
    <property type="match status" value="1"/>
</dbReference>
<dbReference type="GO" id="GO:0008250">
    <property type="term" value="C:oligosaccharyltransferase complex"/>
    <property type="evidence" value="ECO:0007669"/>
    <property type="project" value="InterPro"/>
</dbReference>
<evidence type="ECO:0000256" key="1">
    <source>
        <dbReference type="ARBA" id="ARBA00004477"/>
    </source>
</evidence>
<organism evidence="10 11">
    <name type="scientific">Macrostomum lignano</name>
    <dbReference type="NCBI Taxonomy" id="282301"/>
    <lineage>
        <taxon>Eukaryota</taxon>
        <taxon>Metazoa</taxon>
        <taxon>Spiralia</taxon>
        <taxon>Lophotrochozoa</taxon>
        <taxon>Platyhelminthes</taxon>
        <taxon>Rhabditophora</taxon>
        <taxon>Macrostomorpha</taxon>
        <taxon>Macrostomida</taxon>
        <taxon>Macrostomidae</taxon>
        <taxon>Macrostomum</taxon>
    </lineage>
</organism>
<feature type="transmembrane region" description="Helical" evidence="8">
    <location>
        <begin position="71"/>
        <end position="88"/>
    </location>
</feature>
<evidence type="ECO:0000256" key="8">
    <source>
        <dbReference type="RuleBase" id="RU361136"/>
    </source>
</evidence>
<dbReference type="AlphaFoldDB" id="A0A267GU49"/>
<dbReference type="OrthoDB" id="445566at2759"/>
<evidence type="ECO:0000256" key="5">
    <source>
        <dbReference type="ARBA" id="ARBA00022824"/>
    </source>
</evidence>
<keyword evidence="6 8" id="KW-1133">Transmembrane helix</keyword>
<dbReference type="PANTHER" id="PTHR10705:SF0">
    <property type="entry name" value="DOLICHYL-DIPHOSPHOOLIGOSACCHARIDE--PROTEIN GLYCOSYLTRANSFERASE SUBUNIT DAD1"/>
    <property type="match status" value="1"/>
</dbReference>
<evidence type="ECO:0000256" key="4">
    <source>
        <dbReference type="ARBA" id="ARBA00022692"/>
    </source>
</evidence>
<reference evidence="10 11" key="1">
    <citation type="submission" date="2017-06" db="EMBL/GenBank/DDBJ databases">
        <title>A platform for efficient transgenesis in Macrostomum lignano, a flatworm model organism for stem cell research.</title>
        <authorList>
            <person name="Berezikov E."/>
        </authorList>
    </citation>
    <scope>NUCLEOTIDE SEQUENCE [LARGE SCALE GENOMIC DNA]</scope>
    <source>
        <strain evidence="10">DV1</strain>
        <tissue evidence="10">Whole organism</tissue>
    </source>
</reference>
<name>A0A267GU49_9PLAT</name>
<accession>A0A267GU49</accession>
<comment type="pathway">
    <text evidence="2 8">Protein modification; protein glycosylation.</text>
</comment>
<comment type="subcellular location">
    <subcellularLocation>
        <location evidence="1 8">Endoplasmic reticulum membrane</location>
        <topology evidence="1 8">Multi-pass membrane protein</topology>
    </subcellularLocation>
</comment>
<gene>
    <name evidence="10" type="ORF">BOX15_Mlig010081g1</name>
    <name evidence="9" type="ORF">BOX15_Mlig018365g1</name>
</gene>
<dbReference type="EMBL" id="NIVC01000149">
    <property type="protein sequence ID" value="PAA89553.1"/>
    <property type="molecule type" value="Genomic_DNA"/>
</dbReference>
<evidence type="ECO:0000256" key="6">
    <source>
        <dbReference type="ARBA" id="ARBA00022989"/>
    </source>
</evidence>
<proteinExistence type="inferred from homology"/>
<keyword evidence="7 8" id="KW-0472">Membrane</keyword>
<dbReference type="PIRSF" id="PIRSF005588">
    <property type="entry name" value="DAD"/>
    <property type="match status" value="1"/>
</dbReference>
<dbReference type="Proteomes" id="UP000215902">
    <property type="component" value="Unassembled WGS sequence"/>
</dbReference>
<feature type="transmembrane region" description="Helical" evidence="8">
    <location>
        <begin position="45"/>
        <end position="65"/>
    </location>
</feature>
<dbReference type="UniPathway" id="UPA00378"/>
<keyword evidence="5 8" id="KW-0256">Endoplasmic reticulum</keyword>
<evidence type="ECO:0000256" key="2">
    <source>
        <dbReference type="ARBA" id="ARBA00004922"/>
    </source>
</evidence>
<comment type="similarity">
    <text evidence="3 8">Belongs to the DAD/OST2 family.</text>
</comment>
<dbReference type="STRING" id="282301.A0A267GU49"/>
<evidence type="ECO:0000313" key="10">
    <source>
        <dbReference type="EMBL" id="PAA89553.1"/>
    </source>
</evidence>
<dbReference type="Pfam" id="PF02109">
    <property type="entry name" value="DAD"/>
    <property type="match status" value="1"/>
</dbReference>
<dbReference type="InterPro" id="IPR003038">
    <property type="entry name" value="DAD/Ost2"/>
</dbReference>
<comment type="function">
    <text evidence="8">Subunit of the oligosaccharyl transferase (OST) complex that catalyzes the initial transfer of a defined glycan (Glc(3)Man(9)GlcNAc(2) in eukaryotes) from the lipid carrier dolichol-pyrophosphate to an asparagine residue within an Asn-X-Ser/Thr consensus motif in nascent polypeptide chains, the first step in protein N-glycosylation. N-glycosylation occurs cotranslationally and the complex associates with the Sec61 complex at the channel-forming translocon complex that mediates protein translocation across the endoplasmic reticulum (ER). All subunits are required for a maximal enzyme activity.</text>
</comment>
<sequence length="128" mass="14237">MSNRKEVAAASQSAAIQDSFGTIVRRFINEYWSGTSRSLKIIDAYMFYILITGVVQFAYCCLVGTFPFNSFLSGFISCVASFVLASCLRMQVNPQNKSEFSGITKERAFADFLFASLLLHLVVINFIG</sequence>
<keyword evidence="11" id="KW-1185">Reference proteome</keyword>
<evidence type="ECO:0000256" key="7">
    <source>
        <dbReference type="ARBA" id="ARBA00023136"/>
    </source>
</evidence>
<feature type="transmembrane region" description="Helical" evidence="8">
    <location>
        <begin position="108"/>
        <end position="127"/>
    </location>
</feature>
<comment type="caution">
    <text evidence="10">The sequence shown here is derived from an EMBL/GenBank/DDBJ whole genome shotgun (WGS) entry which is preliminary data.</text>
</comment>
<keyword evidence="4 8" id="KW-0812">Transmembrane</keyword>
<evidence type="ECO:0000256" key="3">
    <source>
        <dbReference type="ARBA" id="ARBA00009386"/>
    </source>
</evidence>
<dbReference type="GO" id="GO:0006487">
    <property type="term" value="P:protein N-linked glycosylation"/>
    <property type="evidence" value="ECO:0007669"/>
    <property type="project" value="TreeGrafter"/>
</dbReference>
<comment type="subunit">
    <text evidence="8">Component of the oligosaccharyltransferase (OST) complex.</text>
</comment>
<protein>
    <recommendedName>
        <fullName evidence="8">Dolichyl-diphosphooligosaccharide--protein glycosyltransferase subunit DAD1</fullName>
        <shortName evidence="8">Oligosaccharyl transferase subunit DAD1</shortName>
    </recommendedName>
</protein>
<evidence type="ECO:0000313" key="9">
    <source>
        <dbReference type="EMBL" id="PAA60606.1"/>
    </source>
</evidence>
<dbReference type="EMBL" id="NIVC01002133">
    <property type="protein sequence ID" value="PAA60606.1"/>
    <property type="molecule type" value="Genomic_DNA"/>
</dbReference>